<dbReference type="SUPFAM" id="SSF117892">
    <property type="entry name" value="Band 7/SPFH domain"/>
    <property type="match status" value="1"/>
</dbReference>
<dbReference type="EMBL" id="JAAIVB010000085">
    <property type="protein sequence ID" value="NEX64887.1"/>
    <property type="molecule type" value="Genomic_DNA"/>
</dbReference>
<dbReference type="InterPro" id="IPR036013">
    <property type="entry name" value="Band_7/SPFH_dom_sf"/>
</dbReference>
<proteinExistence type="inferred from homology"/>
<reference evidence="5 6" key="1">
    <citation type="submission" date="2020-02" db="EMBL/GenBank/DDBJ databases">
        <authorList>
            <person name="Kim M.K."/>
        </authorList>
    </citation>
    <scope>NUCLEOTIDE SEQUENCE [LARGE SCALE GENOMIC DNA]</scope>
    <source>
        <strain evidence="5 6">17J57-3</strain>
    </source>
</reference>
<evidence type="ECO:0000259" key="4">
    <source>
        <dbReference type="SMART" id="SM00244"/>
    </source>
</evidence>
<evidence type="ECO:0000313" key="5">
    <source>
        <dbReference type="EMBL" id="NEX64887.1"/>
    </source>
</evidence>
<keyword evidence="3" id="KW-0472">Membrane</keyword>
<dbReference type="PANTHER" id="PTHR10264:SF19">
    <property type="entry name" value="AT06885P-RELATED"/>
    <property type="match status" value="1"/>
</dbReference>
<evidence type="ECO:0000256" key="3">
    <source>
        <dbReference type="SAM" id="Phobius"/>
    </source>
</evidence>
<dbReference type="InterPro" id="IPR001972">
    <property type="entry name" value="Stomatin_HflK_fam"/>
</dbReference>
<dbReference type="Gene3D" id="3.30.479.30">
    <property type="entry name" value="Band 7 domain"/>
    <property type="match status" value="1"/>
</dbReference>
<dbReference type="PANTHER" id="PTHR10264">
    <property type="entry name" value="BAND 7 PROTEIN-RELATED"/>
    <property type="match status" value="1"/>
</dbReference>
<comment type="caution">
    <text evidence="5">The sequence shown here is derived from an EMBL/GenBank/DDBJ whole genome shotgun (WGS) entry which is preliminary data.</text>
</comment>
<dbReference type="InterPro" id="IPR043202">
    <property type="entry name" value="Band-7_stomatin-like"/>
</dbReference>
<evidence type="ECO:0000256" key="1">
    <source>
        <dbReference type="ARBA" id="ARBA00004167"/>
    </source>
</evidence>
<gene>
    <name evidence="5" type="ORF">G3574_27715</name>
</gene>
<organism evidence="5 6">
    <name type="scientific">Noviherbaspirillum galbum</name>
    <dbReference type="NCBI Taxonomy" id="2709383"/>
    <lineage>
        <taxon>Bacteria</taxon>
        <taxon>Pseudomonadati</taxon>
        <taxon>Pseudomonadota</taxon>
        <taxon>Betaproteobacteria</taxon>
        <taxon>Burkholderiales</taxon>
        <taxon>Oxalobacteraceae</taxon>
        <taxon>Noviherbaspirillum</taxon>
    </lineage>
</organism>
<feature type="domain" description="Band 7" evidence="4">
    <location>
        <begin position="21"/>
        <end position="179"/>
    </location>
</feature>
<accession>A0A6B3SVV4</accession>
<feature type="transmembrane region" description="Helical" evidence="3">
    <location>
        <begin position="6"/>
        <end position="26"/>
    </location>
</feature>
<keyword evidence="3" id="KW-0812">Transmembrane</keyword>
<dbReference type="PRINTS" id="PR00721">
    <property type="entry name" value="STOMATIN"/>
</dbReference>
<protein>
    <submittedName>
        <fullName evidence="5">Slipin family protein</fullName>
    </submittedName>
</protein>
<keyword evidence="3" id="KW-1133">Transmembrane helix</keyword>
<comment type="subcellular location">
    <subcellularLocation>
        <location evidence="1">Membrane</location>
        <topology evidence="1">Single-pass membrane protein</topology>
    </subcellularLocation>
</comment>
<dbReference type="GO" id="GO:0098552">
    <property type="term" value="C:side of membrane"/>
    <property type="evidence" value="ECO:0007669"/>
    <property type="project" value="UniProtKB-ARBA"/>
</dbReference>
<evidence type="ECO:0000256" key="2">
    <source>
        <dbReference type="ARBA" id="ARBA00008164"/>
    </source>
</evidence>
<comment type="similarity">
    <text evidence="2">Belongs to the band 7/mec-2 family.</text>
</comment>
<dbReference type="AlphaFoldDB" id="A0A6B3SVV4"/>
<dbReference type="Pfam" id="PF01145">
    <property type="entry name" value="Band_7"/>
    <property type="match status" value="1"/>
</dbReference>
<dbReference type="Gene3D" id="6.10.250.2090">
    <property type="match status" value="1"/>
</dbReference>
<evidence type="ECO:0000313" key="6">
    <source>
        <dbReference type="Proteomes" id="UP000482155"/>
    </source>
</evidence>
<dbReference type="SMART" id="SM00244">
    <property type="entry name" value="PHB"/>
    <property type="match status" value="1"/>
</dbReference>
<dbReference type="Proteomes" id="UP000482155">
    <property type="component" value="Unassembled WGS sequence"/>
</dbReference>
<sequence length="260" mass="28531">MPSLSIFSLIALGLIVSFLLTTIRVADQYKRAVVLRFGRFAGVRGPGLYFLLPWGIERAIPVDIRTTTWSLPQQEAITRDNVPVKITAVLWNQIVDPAKSVLDVENVEAAIRQLAATTMRSVVGLHELDEVLSGGGQIAAIIAQKIEEIAPRWGVEVSKVEIANVEIPENMQRAIAQKAEATREQAARLIKADAEFLAAKKLTDAARLIAQTPEALELRRMQMLTEIGAEQNTMTVIMMPSEFVQAAAVFARSVPPKPVE</sequence>
<name>A0A6B3SVV4_9BURK</name>
<dbReference type="FunFam" id="3.30.479.30:FF:000004">
    <property type="entry name" value="Putative membrane protease family, stomatin"/>
    <property type="match status" value="1"/>
</dbReference>
<keyword evidence="6" id="KW-1185">Reference proteome</keyword>
<dbReference type="InterPro" id="IPR001107">
    <property type="entry name" value="Band_7"/>
</dbReference>
<dbReference type="GO" id="GO:0005886">
    <property type="term" value="C:plasma membrane"/>
    <property type="evidence" value="ECO:0007669"/>
    <property type="project" value="InterPro"/>
</dbReference>